<keyword evidence="5" id="KW-1185">Reference proteome</keyword>
<proteinExistence type="inferred from homology"/>
<dbReference type="InterPro" id="IPR032710">
    <property type="entry name" value="NTF2-like_dom_sf"/>
</dbReference>
<dbReference type="InterPro" id="IPR048469">
    <property type="entry name" value="YchJ-like_M"/>
</dbReference>
<gene>
    <name evidence="4" type="ORF">J2851_002289</name>
</gene>
<organism evidence="4 5">
    <name type="scientific">Azospirillum rugosum</name>
    <dbReference type="NCBI Taxonomy" id="416170"/>
    <lineage>
        <taxon>Bacteria</taxon>
        <taxon>Pseudomonadati</taxon>
        <taxon>Pseudomonadota</taxon>
        <taxon>Alphaproteobacteria</taxon>
        <taxon>Rhodospirillales</taxon>
        <taxon>Azospirillaceae</taxon>
        <taxon>Azospirillum</taxon>
    </lineage>
</organism>
<evidence type="ECO:0000313" key="4">
    <source>
        <dbReference type="EMBL" id="MBP2292511.1"/>
    </source>
</evidence>
<dbReference type="RefSeq" id="WP_209766384.1">
    <property type="nucleotide sequence ID" value="NZ_JAGINP010000007.1"/>
</dbReference>
<dbReference type="Pfam" id="PF02810">
    <property type="entry name" value="SEC-C"/>
    <property type="match status" value="1"/>
</dbReference>
<dbReference type="NCBIfam" id="NF002486">
    <property type="entry name" value="PRK01752.1"/>
    <property type="match status" value="1"/>
</dbReference>
<dbReference type="SUPFAM" id="SSF103642">
    <property type="entry name" value="Sec-C motif"/>
    <property type="match status" value="1"/>
</dbReference>
<accession>A0ABS4SIX7</accession>
<dbReference type="HAMAP" id="MF_00612">
    <property type="entry name" value="UPF0225"/>
    <property type="match status" value="1"/>
</dbReference>
<feature type="domain" description="YchJ-like middle NTF2-like" evidence="3">
    <location>
        <begin position="33"/>
        <end position="132"/>
    </location>
</feature>
<comment type="similarity">
    <text evidence="1 2">Belongs to the UPF0225 family.</text>
</comment>
<comment type="caution">
    <text evidence="4">The sequence shown here is derived from an EMBL/GenBank/DDBJ whole genome shotgun (WGS) entry which is preliminary data.</text>
</comment>
<dbReference type="Gene3D" id="3.10.450.50">
    <property type="match status" value="1"/>
</dbReference>
<dbReference type="NCBIfam" id="NF001213">
    <property type="entry name" value="PRK00183.1"/>
    <property type="match status" value="1"/>
</dbReference>
<dbReference type="InterPro" id="IPR023006">
    <property type="entry name" value="YchJ-like"/>
</dbReference>
<reference evidence="4 5" key="1">
    <citation type="submission" date="2021-03" db="EMBL/GenBank/DDBJ databases">
        <title>Genomic Encyclopedia of Type Strains, Phase III (KMG-III): the genomes of soil and plant-associated and newly described type strains.</title>
        <authorList>
            <person name="Whitman W."/>
        </authorList>
    </citation>
    <scope>NUCLEOTIDE SEQUENCE [LARGE SCALE GENOMIC DNA]</scope>
    <source>
        <strain evidence="4 5">IMMIB AFH-6</strain>
    </source>
</reference>
<dbReference type="Proteomes" id="UP000781958">
    <property type="component" value="Unassembled WGS sequence"/>
</dbReference>
<evidence type="ECO:0000256" key="2">
    <source>
        <dbReference type="HAMAP-Rule" id="MF_00612"/>
    </source>
</evidence>
<dbReference type="Pfam" id="PF17775">
    <property type="entry name" value="YchJ_M-like"/>
    <property type="match status" value="1"/>
</dbReference>
<dbReference type="SUPFAM" id="SSF54427">
    <property type="entry name" value="NTF2-like"/>
    <property type="match status" value="1"/>
</dbReference>
<name>A0ABS4SIX7_9PROT</name>
<evidence type="ECO:0000259" key="3">
    <source>
        <dbReference type="Pfam" id="PF17775"/>
    </source>
</evidence>
<dbReference type="NCBIfam" id="NF002449">
    <property type="entry name" value="PRK01617.1"/>
    <property type="match status" value="1"/>
</dbReference>
<dbReference type="EMBL" id="JAGINP010000007">
    <property type="protein sequence ID" value="MBP2292511.1"/>
    <property type="molecule type" value="Genomic_DNA"/>
</dbReference>
<dbReference type="PANTHER" id="PTHR33747:SF1">
    <property type="entry name" value="ADENYLATE CYCLASE-ASSOCIATED CAP C-TERMINAL DOMAIN-CONTAINING PROTEIN"/>
    <property type="match status" value="1"/>
</dbReference>
<dbReference type="PANTHER" id="PTHR33747">
    <property type="entry name" value="UPF0225 PROTEIN SCO1677"/>
    <property type="match status" value="1"/>
</dbReference>
<sequence length="166" mass="18109">MTDSSTNECPCRSGKALDACCGPYLDGTAAAPTAEALMRSRYSAFATGKIDYLQETLLPETREDFHRTEIESWAKSSQWTGLEVRSTEAGGVDDEEGVVEFVANFVTGGKPQKHHETSRFTKRDGRWYYVDGVLGARPRSGPKVGRNEPCPCGSGKKYKKCCGANA</sequence>
<evidence type="ECO:0000313" key="5">
    <source>
        <dbReference type="Proteomes" id="UP000781958"/>
    </source>
</evidence>
<evidence type="ECO:0000256" key="1">
    <source>
        <dbReference type="ARBA" id="ARBA00010839"/>
    </source>
</evidence>
<protein>
    <recommendedName>
        <fullName evidence="2">UPF0225 protein J2851_002289</fullName>
    </recommendedName>
</protein>
<dbReference type="InterPro" id="IPR004027">
    <property type="entry name" value="SEC_C_motif"/>
</dbReference>